<evidence type="ECO:0008006" key="5">
    <source>
        <dbReference type="Google" id="ProtNLM"/>
    </source>
</evidence>
<sequence>MDKDDQARVRLAKNDLPADAGAQDAEAQADVAEAAAAEPAEGVDAGSAEPAEPAEGAGASALRQADGEGPGDAFVSGAAYAALGVLGGVFGVFGSFAQDWSLGAVPLVALVLVALVFAMAWASGKAMGGRLGALIPALVWGVVVFILQMRRPEGDLVVPATLPGYVFVIGGMVAAVIGIMLVPPARPPGEWMLGKAGRSRG</sequence>
<reference evidence="3 4" key="1">
    <citation type="submission" date="2020-07" db="EMBL/GenBank/DDBJ databases">
        <title>Sequencing the genomes of 1000 actinobacteria strains.</title>
        <authorList>
            <person name="Klenk H.-P."/>
        </authorList>
    </citation>
    <scope>NUCLEOTIDE SEQUENCE [LARGE SCALE GENOMIC DNA]</scope>
    <source>
        <strain evidence="3 4">DSM 43461</strain>
    </source>
</reference>
<feature type="transmembrane region" description="Helical" evidence="2">
    <location>
        <begin position="162"/>
        <end position="182"/>
    </location>
</feature>
<dbReference type="InterPro" id="IPR046095">
    <property type="entry name" value="DUF6113"/>
</dbReference>
<comment type="caution">
    <text evidence="3">The sequence shown here is derived from an EMBL/GenBank/DDBJ whole genome shotgun (WGS) entry which is preliminary data.</text>
</comment>
<feature type="transmembrane region" description="Helical" evidence="2">
    <location>
        <begin position="131"/>
        <end position="150"/>
    </location>
</feature>
<keyword evidence="4" id="KW-1185">Reference proteome</keyword>
<feature type="transmembrane region" description="Helical" evidence="2">
    <location>
        <begin position="103"/>
        <end position="124"/>
    </location>
</feature>
<keyword evidence="2" id="KW-0472">Membrane</keyword>
<dbReference type="RefSeq" id="WP_179832863.1">
    <property type="nucleotide sequence ID" value="NZ_BMRD01000012.1"/>
</dbReference>
<evidence type="ECO:0000313" key="3">
    <source>
        <dbReference type="EMBL" id="NYE11494.1"/>
    </source>
</evidence>
<evidence type="ECO:0000256" key="1">
    <source>
        <dbReference type="SAM" id="MobiDB-lite"/>
    </source>
</evidence>
<keyword evidence="2" id="KW-0812">Transmembrane</keyword>
<feature type="compositionally biased region" description="Low complexity" evidence="1">
    <location>
        <begin position="17"/>
        <end position="61"/>
    </location>
</feature>
<dbReference type="AlphaFoldDB" id="A0A7Y9G7P6"/>
<dbReference type="EMBL" id="JACCBT010000001">
    <property type="protein sequence ID" value="NYE11494.1"/>
    <property type="molecule type" value="Genomic_DNA"/>
</dbReference>
<protein>
    <recommendedName>
        <fullName evidence="5">Integral membrane protein</fullName>
    </recommendedName>
</protein>
<dbReference type="Proteomes" id="UP000591272">
    <property type="component" value="Unassembled WGS sequence"/>
</dbReference>
<gene>
    <name evidence="3" type="ORF">BJ999_001790</name>
</gene>
<name>A0A7Y9G7P6_9ACTN</name>
<evidence type="ECO:0000256" key="2">
    <source>
        <dbReference type="SAM" id="Phobius"/>
    </source>
</evidence>
<feature type="region of interest" description="Disordered" evidence="1">
    <location>
        <begin position="1"/>
        <end position="65"/>
    </location>
</feature>
<feature type="transmembrane region" description="Helical" evidence="2">
    <location>
        <begin position="73"/>
        <end position="97"/>
    </location>
</feature>
<proteinExistence type="predicted"/>
<organism evidence="3 4">
    <name type="scientific">Actinomadura citrea</name>
    <dbReference type="NCBI Taxonomy" id="46158"/>
    <lineage>
        <taxon>Bacteria</taxon>
        <taxon>Bacillati</taxon>
        <taxon>Actinomycetota</taxon>
        <taxon>Actinomycetes</taxon>
        <taxon>Streptosporangiales</taxon>
        <taxon>Thermomonosporaceae</taxon>
        <taxon>Actinomadura</taxon>
    </lineage>
</organism>
<keyword evidence="2" id="KW-1133">Transmembrane helix</keyword>
<accession>A0A7Y9G7P6</accession>
<evidence type="ECO:0000313" key="4">
    <source>
        <dbReference type="Proteomes" id="UP000591272"/>
    </source>
</evidence>
<dbReference type="Pfam" id="PF19608">
    <property type="entry name" value="DUF6113"/>
    <property type="match status" value="1"/>
</dbReference>